<dbReference type="InterPro" id="IPR048362">
    <property type="entry name" value="PARG_helical"/>
</dbReference>
<reference evidence="6" key="2">
    <citation type="submission" date="2023-05" db="EMBL/GenBank/DDBJ databases">
        <authorList>
            <consortium name="Lawrence Berkeley National Laboratory"/>
            <person name="Steindorff A."/>
            <person name="Hensen N."/>
            <person name="Bonometti L."/>
            <person name="Westerberg I."/>
            <person name="Brannstrom I.O."/>
            <person name="Guillou S."/>
            <person name="Cros-Aarteil S."/>
            <person name="Calhoun S."/>
            <person name="Haridas S."/>
            <person name="Kuo A."/>
            <person name="Mondo S."/>
            <person name="Pangilinan J."/>
            <person name="Riley R."/>
            <person name="Labutti K."/>
            <person name="Andreopoulos B."/>
            <person name="Lipzen A."/>
            <person name="Chen C."/>
            <person name="Yanf M."/>
            <person name="Daum C."/>
            <person name="Ng V."/>
            <person name="Clum A."/>
            <person name="Ohm R."/>
            <person name="Martin F."/>
            <person name="Silar P."/>
            <person name="Natvig D."/>
            <person name="Lalanne C."/>
            <person name="Gautier V."/>
            <person name="Ament-Velasquez S.L."/>
            <person name="Kruys A."/>
            <person name="Hutchinson M.I."/>
            <person name="Powell A.J."/>
            <person name="Barry K."/>
            <person name="Miller A.N."/>
            <person name="Grigoriev I.V."/>
            <person name="Debuchy R."/>
            <person name="Gladieux P."/>
            <person name="Thoren M.H."/>
            <person name="Johannesson H."/>
        </authorList>
    </citation>
    <scope>NUCLEOTIDE SEQUENCE</scope>
    <source>
        <strain evidence="6">CBS 731.68</strain>
    </source>
</reference>
<evidence type="ECO:0000256" key="1">
    <source>
        <dbReference type="ARBA" id="ARBA00009545"/>
    </source>
</evidence>
<comment type="similarity">
    <text evidence="1">Belongs to the poly(ADP-ribose) glycohydrolase family.</text>
</comment>
<dbReference type="GO" id="GO:0004649">
    <property type="term" value="F:poly(ADP-ribose) glycohydrolase activity"/>
    <property type="evidence" value="ECO:0007669"/>
    <property type="project" value="UniProtKB-EC"/>
</dbReference>
<dbReference type="GO" id="GO:0009225">
    <property type="term" value="P:nucleotide-sugar metabolic process"/>
    <property type="evidence" value="ECO:0007669"/>
    <property type="project" value="TreeGrafter"/>
</dbReference>
<gene>
    <name evidence="6" type="ORF">N657DRAFT_639721</name>
</gene>
<evidence type="ECO:0000256" key="3">
    <source>
        <dbReference type="ARBA" id="ARBA00022801"/>
    </source>
</evidence>
<evidence type="ECO:0000259" key="5">
    <source>
        <dbReference type="Pfam" id="PF20811"/>
    </source>
</evidence>
<evidence type="ECO:0000259" key="4">
    <source>
        <dbReference type="Pfam" id="PF05028"/>
    </source>
</evidence>
<keyword evidence="3" id="KW-0378">Hydrolase</keyword>
<dbReference type="RefSeq" id="XP_062652928.1">
    <property type="nucleotide sequence ID" value="XM_062791819.1"/>
</dbReference>
<dbReference type="GO" id="GO:0005975">
    <property type="term" value="P:carbohydrate metabolic process"/>
    <property type="evidence" value="ECO:0007669"/>
    <property type="project" value="InterPro"/>
</dbReference>
<dbReference type="GO" id="GO:0005737">
    <property type="term" value="C:cytoplasm"/>
    <property type="evidence" value="ECO:0007669"/>
    <property type="project" value="TreeGrafter"/>
</dbReference>
<accession>A0AAN6Z8P7</accession>
<dbReference type="InterPro" id="IPR007724">
    <property type="entry name" value="Poly_GlycHdrlase"/>
</dbReference>
<dbReference type="GO" id="GO:0006282">
    <property type="term" value="P:regulation of DNA repair"/>
    <property type="evidence" value="ECO:0007669"/>
    <property type="project" value="InterPro"/>
</dbReference>
<organism evidence="6 7">
    <name type="scientific">Parathielavia appendiculata</name>
    <dbReference type="NCBI Taxonomy" id="2587402"/>
    <lineage>
        <taxon>Eukaryota</taxon>
        <taxon>Fungi</taxon>
        <taxon>Dikarya</taxon>
        <taxon>Ascomycota</taxon>
        <taxon>Pezizomycotina</taxon>
        <taxon>Sordariomycetes</taxon>
        <taxon>Sordariomycetidae</taxon>
        <taxon>Sordariales</taxon>
        <taxon>Chaetomiaceae</taxon>
        <taxon>Parathielavia</taxon>
    </lineage>
</organism>
<comment type="caution">
    <text evidence="6">The sequence shown here is derived from an EMBL/GenBank/DDBJ whole genome shotgun (WGS) entry which is preliminary data.</text>
</comment>
<evidence type="ECO:0000313" key="6">
    <source>
        <dbReference type="EMBL" id="KAK4129157.1"/>
    </source>
</evidence>
<dbReference type="PANTHER" id="PTHR12837:SF0">
    <property type="entry name" value="POLY(ADP-RIBOSE) GLYCOHYDROLASE"/>
    <property type="match status" value="1"/>
</dbReference>
<dbReference type="GO" id="GO:1990966">
    <property type="term" value="P:ATP generation from poly-ADP-D-ribose"/>
    <property type="evidence" value="ECO:0007669"/>
    <property type="project" value="TreeGrafter"/>
</dbReference>
<sequence length="503" mass="54593">MAPQFYHLPSSPSLQVLDRFSLLPESLAHDLEDPSSGLIPFWPLLTHVLSPLESDNDSDEVKPTTFAALTALLDTISATLRGTSHPAGDYVLLREAITAHFGDEPHFFTDVWPRVVELALEMPRLFPSGQLSILGRATGSGAAGEKQDEQEVLLSRRQAACLVVHMFLRTVAAPDWKEEGEGLHDFGVWYGSEGQRQVSAARAYLGALMRYLGEVVCRDAEEGDDDGWMVRYTLRTVEESEFQGVLGGRGCRLVEVEVQVIERYDLSPASLGVPGGAAVVSANRYIGFGQSATQEEVYVGSSPEACPAVLITPPLKDDQVLVVRGAQAMVNIAGQRREIRVDEMPPPDGGVKAWQERTMLFMDALELDMIEAGTSLPDLRPENMNREIRKAYTAFSSGGFGEVRTGPWGCGAFGGDPGVKMFLLWIAASLAATKLVIVCDASDQKFAGDFSSLVSKAKGAISDTVGLRKLLDQAPKALARGQILSWILSNWNTAKILCRQGGL</sequence>
<dbReference type="GO" id="GO:0005634">
    <property type="term" value="C:nucleus"/>
    <property type="evidence" value="ECO:0007669"/>
    <property type="project" value="TreeGrafter"/>
</dbReference>
<feature type="domain" description="PARG catalytic Macro" evidence="4">
    <location>
        <begin position="278"/>
        <end position="439"/>
    </location>
</feature>
<evidence type="ECO:0000256" key="2">
    <source>
        <dbReference type="ARBA" id="ARBA00012255"/>
    </source>
</evidence>
<dbReference type="Pfam" id="PF05028">
    <property type="entry name" value="PARG_cat_C"/>
    <property type="match status" value="1"/>
</dbReference>
<name>A0AAN6Z8P7_9PEZI</name>
<keyword evidence="7" id="KW-1185">Reference proteome</keyword>
<evidence type="ECO:0000313" key="7">
    <source>
        <dbReference type="Proteomes" id="UP001302602"/>
    </source>
</evidence>
<dbReference type="EC" id="3.2.1.143" evidence="2"/>
<proteinExistence type="inferred from homology"/>
<protein>
    <recommendedName>
        <fullName evidence="2">poly(ADP-ribose) glycohydrolase</fullName>
        <ecNumber evidence="2">3.2.1.143</ecNumber>
    </recommendedName>
</protein>
<dbReference type="AlphaFoldDB" id="A0AAN6Z8P7"/>
<dbReference type="GeneID" id="87828588"/>
<reference evidence="6" key="1">
    <citation type="journal article" date="2023" name="Mol. Phylogenet. Evol.">
        <title>Genome-scale phylogeny and comparative genomics of the fungal order Sordariales.</title>
        <authorList>
            <person name="Hensen N."/>
            <person name="Bonometti L."/>
            <person name="Westerberg I."/>
            <person name="Brannstrom I.O."/>
            <person name="Guillou S."/>
            <person name="Cros-Aarteil S."/>
            <person name="Calhoun S."/>
            <person name="Haridas S."/>
            <person name="Kuo A."/>
            <person name="Mondo S."/>
            <person name="Pangilinan J."/>
            <person name="Riley R."/>
            <person name="LaButti K."/>
            <person name="Andreopoulos B."/>
            <person name="Lipzen A."/>
            <person name="Chen C."/>
            <person name="Yan M."/>
            <person name="Daum C."/>
            <person name="Ng V."/>
            <person name="Clum A."/>
            <person name="Steindorff A."/>
            <person name="Ohm R.A."/>
            <person name="Martin F."/>
            <person name="Silar P."/>
            <person name="Natvig D.O."/>
            <person name="Lalanne C."/>
            <person name="Gautier V."/>
            <person name="Ament-Velasquez S.L."/>
            <person name="Kruys A."/>
            <person name="Hutchinson M.I."/>
            <person name="Powell A.J."/>
            <person name="Barry K."/>
            <person name="Miller A.N."/>
            <person name="Grigoriev I.V."/>
            <person name="Debuchy R."/>
            <person name="Gladieux P."/>
            <person name="Hiltunen Thoren M."/>
            <person name="Johannesson H."/>
        </authorList>
    </citation>
    <scope>NUCLEOTIDE SEQUENCE</scope>
    <source>
        <strain evidence="6">CBS 731.68</strain>
    </source>
</reference>
<feature type="domain" description="PARG helical" evidence="5">
    <location>
        <begin position="104"/>
        <end position="221"/>
    </location>
</feature>
<dbReference type="Pfam" id="PF20811">
    <property type="entry name" value="PARG_cat_N"/>
    <property type="match status" value="1"/>
</dbReference>
<dbReference type="EMBL" id="MU853223">
    <property type="protein sequence ID" value="KAK4129157.1"/>
    <property type="molecule type" value="Genomic_DNA"/>
</dbReference>
<dbReference type="InterPro" id="IPR046372">
    <property type="entry name" value="PARG_cat_C"/>
</dbReference>
<dbReference type="Proteomes" id="UP001302602">
    <property type="component" value="Unassembled WGS sequence"/>
</dbReference>
<dbReference type="PANTHER" id="PTHR12837">
    <property type="entry name" value="POLY ADP-RIBOSE GLYCOHYDROLASE"/>
    <property type="match status" value="1"/>
</dbReference>